<organism evidence="1 2">
    <name type="scientific">Desulfobacter latus</name>
    <dbReference type="NCBI Taxonomy" id="2292"/>
    <lineage>
        <taxon>Bacteria</taxon>
        <taxon>Pseudomonadati</taxon>
        <taxon>Thermodesulfobacteriota</taxon>
        <taxon>Desulfobacteria</taxon>
        <taxon>Desulfobacterales</taxon>
        <taxon>Desulfobacteraceae</taxon>
        <taxon>Desulfobacter</taxon>
    </lineage>
</organism>
<protein>
    <submittedName>
        <fullName evidence="1">Uncharacterized protein</fullName>
    </submittedName>
</protein>
<proteinExistence type="predicted"/>
<keyword evidence="2" id="KW-1185">Reference proteome</keyword>
<dbReference type="Proteomes" id="UP000553343">
    <property type="component" value="Unassembled WGS sequence"/>
</dbReference>
<dbReference type="AlphaFoldDB" id="A0A850SXL0"/>
<dbReference type="RefSeq" id="WP_178367341.1">
    <property type="nucleotide sequence ID" value="NZ_JACADJ010000049.1"/>
</dbReference>
<accession>A0A850SXL0</accession>
<comment type="caution">
    <text evidence="1">The sequence shown here is derived from an EMBL/GenBank/DDBJ whole genome shotgun (WGS) entry which is preliminary data.</text>
</comment>
<gene>
    <name evidence="1" type="ORF">HXW94_12975</name>
</gene>
<name>A0A850SXL0_9BACT</name>
<sequence>MCSQAAAMAATSLEFHSQGAGKPKGKNPKLTAANICLGIQDSEFRGAG</sequence>
<reference evidence="1 2" key="1">
    <citation type="submission" date="2020-06" db="EMBL/GenBank/DDBJ databases">
        <title>High-quality draft genome of sulfate reducer Desulfobacter latus type strain AcrS2 isolated from marine sediment.</title>
        <authorList>
            <person name="Hoppe M."/>
            <person name="Larsen C.K."/>
            <person name="Marshall I.P.G."/>
            <person name="Schramm A."/>
            <person name="Marietou A.G."/>
        </authorList>
    </citation>
    <scope>NUCLEOTIDE SEQUENCE [LARGE SCALE GENOMIC DNA]</scope>
    <source>
        <strain evidence="1 2">AcRS2</strain>
    </source>
</reference>
<dbReference type="EMBL" id="JACADJ010000049">
    <property type="protein sequence ID" value="NWH05889.1"/>
    <property type="molecule type" value="Genomic_DNA"/>
</dbReference>
<evidence type="ECO:0000313" key="1">
    <source>
        <dbReference type="EMBL" id="NWH05889.1"/>
    </source>
</evidence>
<evidence type="ECO:0000313" key="2">
    <source>
        <dbReference type="Proteomes" id="UP000553343"/>
    </source>
</evidence>